<dbReference type="HOGENOM" id="CLU_2391970_0_0_1"/>
<dbReference type="InParanoid" id="A0A0D0DDQ4"/>
<keyword evidence="2" id="KW-1185">Reference proteome</keyword>
<reference evidence="2" key="2">
    <citation type="submission" date="2015-01" db="EMBL/GenBank/DDBJ databases">
        <title>Evolutionary Origins and Diversification of the Mycorrhizal Mutualists.</title>
        <authorList>
            <consortium name="DOE Joint Genome Institute"/>
            <consortium name="Mycorrhizal Genomics Consortium"/>
            <person name="Kohler A."/>
            <person name="Kuo A."/>
            <person name="Nagy L.G."/>
            <person name="Floudas D."/>
            <person name="Copeland A."/>
            <person name="Barry K.W."/>
            <person name="Cichocki N."/>
            <person name="Veneault-Fourrey C."/>
            <person name="LaButti K."/>
            <person name="Lindquist E.A."/>
            <person name="Lipzen A."/>
            <person name="Lundell T."/>
            <person name="Morin E."/>
            <person name="Murat C."/>
            <person name="Riley R."/>
            <person name="Ohm R."/>
            <person name="Sun H."/>
            <person name="Tunlid A."/>
            <person name="Henrissat B."/>
            <person name="Grigoriev I.V."/>
            <person name="Hibbett D.S."/>
            <person name="Martin F."/>
        </authorList>
    </citation>
    <scope>NUCLEOTIDE SEQUENCE [LARGE SCALE GENOMIC DNA]</scope>
    <source>
        <strain evidence="2">Ve08.2h10</strain>
    </source>
</reference>
<dbReference type="EMBL" id="KN826438">
    <property type="protein sequence ID" value="KIK78899.1"/>
    <property type="molecule type" value="Genomic_DNA"/>
</dbReference>
<organism evidence="1 2">
    <name type="scientific">Paxillus rubicundulus Ve08.2h10</name>
    <dbReference type="NCBI Taxonomy" id="930991"/>
    <lineage>
        <taxon>Eukaryota</taxon>
        <taxon>Fungi</taxon>
        <taxon>Dikarya</taxon>
        <taxon>Basidiomycota</taxon>
        <taxon>Agaricomycotina</taxon>
        <taxon>Agaricomycetes</taxon>
        <taxon>Agaricomycetidae</taxon>
        <taxon>Boletales</taxon>
        <taxon>Paxilineae</taxon>
        <taxon>Paxillaceae</taxon>
        <taxon>Paxillus</taxon>
    </lineage>
</organism>
<gene>
    <name evidence="1" type="ORF">PAXRUDRAFT_162781</name>
</gene>
<sequence>DSDSFHDEPDKNLTFHEVVDQFMTDHIPAANDMGATLTLQRMHVPSVENVVTLLKDVGNIVSNPSSSTPYTSSSASTLPSQSLYHWASSNSSQC</sequence>
<dbReference type="Proteomes" id="UP000054538">
    <property type="component" value="Unassembled WGS sequence"/>
</dbReference>
<name>A0A0D0DDQ4_9AGAM</name>
<evidence type="ECO:0000313" key="1">
    <source>
        <dbReference type="EMBL" id="KIK78899.1"/>
    </source>
</evidence>
<reference evidence="1 2" key="1">
    <citation type="submission" date="2014-04" db="EMBL/GenBank/DDBJ databases">
        <authorList>
            <consortium name="DOE Joint Genome Institute"/>
            <person name="Kuo A."/>
            <person name="Kohler A."/>
            <person name="Jargeat P."/>
            <person name="Nagy L.G."/>
            <person name="Floudas D."/>
            <person name="Copeland A."/>
            <person name="Barry K.W."/>
            <person name="Cichocki N."/>
            <person name="Veneault-Fourrey C."/>
            <person name="LaButti K."/>
            <person name="Lindquist E.A."/>
            <person name="Lipzen A."/>
            <person name="Lundell T."/>
            <person name="Morin E."/>
            <person name="Murat C."/>
            <person name="Sun H."/>
            <person name="Tunlid A."/>
            <person name="Henrissat B."/>
            <person name="Grigoriev I.V."/>
            <person name="Hibbett D.S."/>
            <person name="Martin F."/>
            <person name="Nordberg H.P."/>
            <person name="Cantor M.N."/>
            <person name="Hua S.X."/>
        </authorList>
    </citation>
    <scope>NUCLEOTIDE SEQUENCE [LARGE SCALE GENOMIC DNA]</scope>
    <source>
        <strain evidence="1 2">Ve08.2h10</strain>
    </source>
</reference>
<evidence type="ECO:0000313" key="2">
    <source>
        <dbReference type="Proteomes" id="UP000054538"/>
    </source>
</evidence>
<protein>
    <submittedName>
        <fullName evidence="1">Unplaced genomic scaffold scaffold_1616, whole genome shotgun sequence</fullName>
    </submittedName>
</protein>
<feature type="non-terminal residue" evidence="1">
    <location>
        <position position="1"/>
    </location>
</feature>
<accession>A0A0D0DDQ4</accession>
<dbReference type="AlphaFoldDB" id="A0A0D0DDQ4"/>
<proteinExistence type="predicted"/>